<dbReference type="HOGENOM" id="CLU_543096_0_0_1"/>
<keyword evidence="5" id="KW-1185">Reference proteome</keyword>
<proteinExistence type="predicted"/>
<dbReference type="KEGG" id="nhe:NECHADRAFT_79658"/>
<dbReference type="Pfam" id="PF26607">
    <property type="entry name" value="DUF8189"/>
    <property type="match status" value="1"/>
</dbReference>
<feature type="domain" description="PLL-like beta propeller" evidence="3">
    <location>
        <begin position="219"/>
        <end position="440"/>
    </location>
</feature>
<evidence type="ECO:0000313" key="5">
    <source>
        <dbReference type="Proteomes" id="UP000005206"/>
    </source>
</evidence>
<keyword evidence="2" id="KW-0472">Membrane</keyword>
<evidence type="ECO:0000256" key="1">
    <source>
        <dbReference type="SAM" id="MobiDB-lite"/>
    </source>
</evidence>
<dbReference type="Proteomes" id="UP000005206">
    <property type="component" value="Chromosome 4"/>
</dbReference>
<dbReference type="Gene3D" id="2.120.10.70">
    <property type="entry name" value="Fucose-specific lectin"/>
    <property type="match status" value="2"/>
</dbReference>
<dbReference type="OMA" id="PNSETHQ"/>
<accession>C7Z843</accession>
<evidence type="ECO:0000259" key="3">
    <source>
        <dbReference type="Pfam" id="PF26607"/>
    </source>
</evidence>
<feature type="region of interest" description="Disordered" evidence="1">
    <location>
        <begin position="101"/>
        <end position="121"/>
    </location>
</feature>
<dbReference type="RefSeq" id="XP_003045643.1">
    <property type="nucleotide sequence ID" value="XM_003045597.1"/>
</dbReference>
<evidence type="ECO:0000313" key="4">
    <source>
        <dbReference type="EMBL" id="EEU39930.1"/>
    </source>
</evidence>
<dbReference type="GeneID" id="9672421"/>
<dbReference type="AlphaFoldDB" id="C7Z843"/>
<gene>
    <name evidence="4" type="ORF">NECHADRAFT_79658</name>
</gene>
<dbReference type="VEuPathDB" id="FungiDB:NECHADRAFT_79658"/>
<dbReference type="InParanoid" id="C7Z843"/>
<name>C7Z843_FUSV7</name>
<dbReference type="eggNOG" id="ENOG502TDG7">
    <property type="taxonomic scope" value="Eukaryota"/>
</dbReference>
<keyword evidence="2" id="KW-1133">Transmembrane helix</keyword>
<sequence length="473" mass="52226">MTQPVSDTGQQYSDAPEVVPGSGLEVAYDQAGMYLIQPDRQNYPEVHAPPAELKSGAHITEQKIPSPRRWWKRRRVWIILAGILLAVVALVVGLVVGLKSASPSHGAPETGDADADTNADADADVDLDPLCNDDVCRQVVATAAFIDELHIFIRSSNGNIQHRSGNGSSFDDSSWEDLFKTGTLTQPVAIAWKPNHTDRLSVFSLSYQDRTVYGLYFQDGNWSEWEKIASGADSQPILCEVDEDRIDMWTTDVESDNITQNYWDVETNNFWSQSQGKGKFRPSDTGPARSAAGIVCRDHRYSDIWCDICWYDRDRGSLLCHFYKGSAGWSKPRGFGGFFIGDPVLVFFVNNPQRLDFFGVGEDHQVYHLSRTNDEYSKLEALGGNVTSTPAVVSPFKGVMDVVALGRDGRIKHLHYNGSAWADEWEDLGVSASAAPQVVIFNGKVSTAYDCRLGLNLRCAAALCVLDVIEECG</sequence>
<organism evidence="4 5">
    <name type="scientific">Fusarium vanettenii (strain ATCC MYA-4622 / CBS 123669 / FGSC 9596 / NRRL 45880 / 77-13-4)</name>
    <name type="common">Fusarium solani subsp. pisi</name>
    <dbReference type="NCBI Taxonomy" id="660122"/>
    <lineage>
        <taxon>Eukaryota</taxon>
        <taxon>Fungi</taxon>
        <taxon>Dikarya</taxon>
        <taxon>Ascomycota</taxon>
        <taxon>Pezizomycotina</taxon>
        <taxon>Sordariomycetes</taxon>
        <taxon>Hypocreomycetidae</taxon>
        <taxon>Hypocreales</taxon>
        <taxon>Nectriaceae</taxon>
        <taxon>Fusarium</taxon>
        <taxon>Fusarium solani species complex</taxon>
        <taxon>Fusarium vanettenii</taxon>
    </lineage>
</organism>
<protein>
    <recommendedName>
        <fullName evidence="3">PLL-like beta propeller domain-containing protein</fullName>
    </recommendedName>
</protein>
<dbReference type="EMBL" id="GG698911">
    <property type="protein sequence ID" value="EEU39930.1"/>
    <property type="molecule type" value="Genomic_DNA"/>
</dbReference>
<reference evidence="4 5" key="1">
    <citation type="journal article" date="2009" name="PLoS Genet.">
        <title>The genome of Nectria haematococca: contribution of supernumerary chromosomes to gene expansion.</title>
        <authorList>
            <person name="Coleman J.J."/>
            <person name="Rounsley S.D."/>
            <person name="Rodriguez-Carres M."/>
            <person name="Kuo A."/>
            <person name="Wasmann C.C."/>
            <person name="Grimwood J."/>
            <person name="Schmutz J."/>
            <person name="Taga M."/>
            <person name="White G.J."/>
            <person name="Zhou S."/>
            <person name="Schwartz D.C."/>
            <person name="Freitag M."/>
            <person name="Ma L.J."/>
            <person name="Danchin E.G."/>
            <person name="Henrissat B."/>
            <person name="Coutinho P.M."/>
            <person name="Nelson D.R."/>
            <person name="Straney D."/>
            <person name="Napoli C.A."/>
            <person name="Barker B.M."/>
            <person name="Gribskov M."/>
            <person name="Rep M."/>
            <person name="Kroken S."/>
            <person name="Molnar I."/>
            <person name="Rensing C."/>
            <person name="Kennell J.C."/>
            <person name="Zamora J."/>
            <person name="Farman M.L."/>
            <person name="Selker E.U."/>
            <person name="Salamov A."/>
            <person name="Shapiro H."/>
            <person name="Pangilinan J."/>
            <person name="Lindquist E."/>
            <person name="Lamers C."/>
            <person name="Grigoriev I.V."/>
            <person name="Geiser D.M."/>
            <person name="Covert S.F."/>
            <person name="Temporini E."/>
            <person name="Vanetten H.D."/>
        </authorList>
    </citation>
    <scope>NUCLEOTIDE SEQUENCE [LARGE SCALE GENOMIC DNA]</scope>
    <source>
        <strain evidence="5">ATCC MYA-4622 / CBS 123669 / FGSC 9596 / NRRL 45880 / 77-13-4</strain>
    </source>
</reference>
<evidence type="ECO:0000256" key="2">
    <source>
        <dbReference type="SAM" id="Phobius"/>
    </source>
</evidence>
<keyword evidence="2" id="KW-0812">Transmembrane</keyword>
<dbReference type="InterPro" id="IPR058502">
    <property type="entry name" value="PLL-like_beta-prop"/>
</dbReference>
<feature type="transmembrane region" description="Helical" evidence="2">
    <location>
        <begin position="76"/>
        <end position="98"/>
    </location>
</feature>
<dbReference type="OrthoDB" id="5039202at2759"/>
<feature type="compositionally biased region" description="Acidic residues" evidence="1">
    <location>
        <begin position="111"/>
        <end position="121"/>
    </location>
</feature>
<dbReference type="SUPFAM" id="SSF89372">
    <property type="entry name" value="Fucose-specific lectin"/>
    <property type="match status" value="1"/>
</dbReference>